<reference evidence="7 8" key="1">
    <citation type="journal article" date="2014" name="Agronomy (Basel)">
        <title>A Draft Genome Sequence for Ensete ventricosum, the Drought-Tolerant Tree Against Hunger.</title>
        <authorList>
            <person name="Harrison J."/>
            <person name="Moore K.A."/>
            <person name="Paszkiewicz K."/>
            <person name="Jones T."/>
            <person name="Grant M."/>
            <person name="Ambacheew D."/>
            <person name="Muzemil S."/>
            <person name="Studholme D.J."/>
        </authorList>
    </citation>
    <scope>NUCLEOTIDE SEQUENCE [LARGE SCALE GENOMIC DNA]</scope>
</reference>
<evidence type="ECO:0000256" key="1">
    <source>
        <dbReference type="ARBA" id="ARBA00004474"/>
    </source>
</evidence>
<dbReference type="GO" id="GO:0003723">
    <property type="term" value="F:RNA binding"/>
    <property type="evidence" value="ECO:0007669"/>
    <property type="project" value="UniProtKB-KW"/>
</dbReference>
<keyword evidence="4" id="KW-0819">tRNA processing</keyword>
<keyword evidence="2" id="KW-0934">Plastid</keyword>
<dbReference type="Proteomes" id="UP000287651">
    <property type="component" value="Unassembled WGS sequence"/>
</dbReference>
<evidence type="ECO:0000259" key="6">
    <source>
        <dbReference type="Pfam" id="PF01348"/>
    </source>
</evidence>
<dbReference type="InterPro" id="IPR024937">
    <property type="entry name" value="Domain_X"/>
</dbReference>
<evidence type="ECO:0000256" key="4">
    <source>
        <dbReference type="ARBA" id="ARBA00022694"/>
    </source>
</evidence>
<proteinExistence type="predicted"/>
<dbReference type="Pfam" id="PF01348">
    <property type="entry name" value="Intron_maturas2"/>
    <property type="match status" value="1"/>
</dbReference>
<keyword evidence="3" id="KW-0507">mRNA processing</keyword>
<dbReference type="GO" id="GO:0008033">
    <property type="term" value="P:tRNA processing"/>
    <property type="evidence" value="ECO:0007669"/>
    <property type="project" value="UniProtKB-KW"/>
</dbReference>
<dbReference type="PANTHER" id="PTHR34811:SF1">
    <property type="entry name" value="MATURASE K"/>
    <property type="match status" value="1"/>
</dbReference>
<dbReference type="PANTHER" id="PTHR34811">
    <property type="entry name" value="MATURASE K"/>
    <property type="match status" value="1"/>
</dbReference>
<comment type="caution">
    <text evidence="7">The sequence shown here is derived from an EMBL/GenBank/DDBJ whole genome shotgun (WGS) entry which is preliminary data.</text>
</comment>
<evidence type="ECO:0000256" key="3">
    <source>
        <dbReference type="ARBA" id="ARBA00022664"/>
    </source>
</evidence>
<evidence type="ECO:0000313" key="8">
    <source>
        <dbReference type="Proteomes" id="UP000287651"/>
    </source>
</evidence>
<keyword evidence="5" id="KW-0694">RNA-binding</keyword>
<gene>
    <name evidence="7" type="ORF">B296_00041713</name>
</gene>
<dbReference type="GO" id="GO:0009507">
    <property type="term" value="C:chloroplast"/>
    <property type="evidence" value="ECO:0007669"/>
    <property type="project" value="InterPro"/>
</dbReference>
<accession>A0A426YGQ9</accession>
<organism evidence="7 8">
    <name type="scientific">Ensete ventricosum</name>
    <name type="common">Abyssinian banana</name>
    <name type="synonym">Musa ensete</name>
    <dbReference type="NCBI Taxonomy" id="4639"/>
    <lineage>
        <taxon>Eukaryota</taxon>
        <taxon>Viridiplantae</taxon>
        <taxon>Streptophyta</taxon>
        <taxon>Embryophyta</taxon>
        <taxon>Tracheophyta</taxon>
        <taxon>Spermatophyta</taxon>
        <taxon>Magnoliopsida</taxon>
        <taxon>Liliopsida</taxon>
        <taxon>Zingiberales</taxon>
        <taxon>Musaceae</taxon>
        <taxon>Ensete</taxon>
    </lineage>
</organism>
<sequence>MMDIFTKKFDTIVSIISLGRSSSKAKFCIVFEHPISKLIWIDLSYCDIINRFGRICRNLSHRLK</sequence>
<dbReference type="GO" id="GO:0006397">
    <property type="term" value="P:mRNA processing"/>
    <property type="evidence" value="ECO:0007669"/>
    <property type="project" value="UniProtKB-KW"/>
</dbReference>
<evidence type="ECO:0000313" key="7">
    <source>
        <dbReference type="EMBL" id="RRT50903.1"/>
    </source>
</evidence>
<evidence type="ECO:0000256" key="5">
    <source>
        <dbReference type="ARBA" id="ARBA00022884"/>
    </source>
</evidence>
<dbReference type="EMBL" id="AMZH03012505">
    <property type="protein sequence ID" value="RRT50903.1"/>
    <property type="molecule type" value="Genomic_DNA"/>
</dbReference>
<dbReference type="InterPro" id="IPR002866">
    <property type="entry name" value="Maturase_MatK"/>
</dbReference>
<dbReference type="AlphaFoldDB" id="A0A426YGQ9"/>
<name>A0A426YGQ9_ENSVE</name>
<feature type="domain" description="Domain X" evidence="6">
    <location>
        <begin position="7"/>
        <end position="61"/>
    </location>
</feature>
<comment type="subcellular location">
    <subcellularLocation>
        <location evidence="1">Plastid</location>
    </subcellularLocation>
</comment>
<protein>
    <recommendedName>
        <fullName evidence="6">Domain X domain-containing protein</fullName>
    </recommendedName>
</protein>
<evidence type="ECO:0000256" key="2">
    <source>
        <dbReference type="ARBA" id="ARBA00022640"/>
    </source>
</evidence>